<dbReference type="InterPro" id="IPR009923">
    <property type="entry name" value="Dodecin"/>
</dbReference>
<name>A0A7K3W0D0_9ACTN</name>
<comment type="caution">
    <text evidence="1">The sequence shown here is derived from an EMBL/GenBank/DDBJ whole genome shotgun (WGS) entry which is preliminary data.</text>
</comment>
<accession>A0A7K3W0D0</accession>
<dbReference type="InterPro" id="IPR036694">
    <property type="entry name" value="Dodecin-like_sf"/>
</dbReference>
<dbReference type="PANTHER" id="PTHR39324:SF1">
    <property type="entry name" value="CALCIUM DODECIN"/>
    <property type="match status" value="1"/>
</dbReference>
<organism evidence="1 2">
    <name type="scientific">Geodermatophilus sabuli</name>
    <dbReference type="NCBI Taxonomy" id="1564158"/>
    <lineage>
        <taxon>Bacteria</taxon>
        <taxon>Bacillati</taxon>
        <taxon>Actinomycetota</taxon>
        <taxon>Actinomycetes</taxon>
        <taxon>Geodermatophilales</taxon>
        <taxon>Geodermatophilaceae</taxon>
        <taxon>Geodermatophilus</taxon>
    </lineage>
</organism>
<reference evidence="1 2" key="1">
    <citation type="submission" date="2020-02" db="EMBL/GenBank/DDBJ databases">
        <title>Geodermatophilus sabuli CPCC 205279 I12A-02694.</title>
        <authorList>
            <person name="Jiang Z."/>
        </authorList>
    </citation>
    <scope>NUCLEOTIDE SEQUENCE [LARGE SCALE GENOMIC DNA]</scope>
    <source>
        <strain evidence="1 2">I12A-02694</strain>
    </source>
</reference>
<dbReference type="PANTHER" id="PTHR39324">
    <property type="entry name" value="CALCIUM DODECIN"/>
    <property type="match status" value="1"/>
</dbReference>
<protein>
    <submittedName>
        <fullName evidence="1">Dodecin domain-containing protein</fullName>
    </submittedName>
</protein>
<evidence type="ECO:0000313" key="2">
    <source>
        <dbReference type="Proteomes" id="UP000470246"/>
    </source>
</evidence>
<proteinExistence type="predicted"/>
<dbReference type="SUPFAM" id="SSF89807">
    <property type="entry name" value="Dodecin-like"/>
    <property type="match status" value="1"/>
</dbReference>
<dbReference type="NCBIfam" id="NF043052">
    <property type="entry name" value="DodecBact"/>
    <property type="match status" value="1"/>
</dbReference>
<dbReference type="RefSeq" id="WP_163480817.1">
    <property type="nucleotide sequence ID" value="NZ_JAAGWF010000008.1"/>
</dbReference>
<sequence>MGDHVYRLSEIVGSSQTSVDEAIRTAIAKAAETVRHIEWFETKEIRGQVVDGAVAYFQVRLAIGFRVED</sequence>
<dbReference type="Gene3D" id="3.30.1660.10">
    <property type="entry name" value="Flavin-binding protein dodecin"/>
    <property type="match status" value="1"/>
</dbReference>
<dbReference type="AlphaFoldDB" id="A0A7K3W0D0"/>
<dbReference type="InterPro" id="IPR025543">
    <property type="entry name" value="Dodecin-like"/>
</dbReference>
<dbReference type="Pfam" id="PF07311">
    <property type="entry name" value="Dodecin"/>
    <property type="match status" value="1"/>
</dbReference>
<dbReference type="Proteomes" id="UP000470246">
    <property type="component" value="Unassembled WGS sequence"/>
</dbReference>
<dbReference type="EMBL" id="JAAGWF010000008">
    <property type="protein sequence ID" value="NEK57624.1"/>
    <property type="molecule type" value="Genomic_DNA"/>
</dbReference>
<keyword evidence="2" id="KW-1185">Reference proteome</keyword>
<evidence type="ECO:0000313" key="1">
    <source>
        <dbReference type="EMBL" id="NEK57624.1"/>
    </source>
</evidence>
<gene>
    <name evidence="1" type="ORF">GCU56_07040</name>
</gene>
<dbReference type="InterPro" id="IPR050049">
    <property type="entry name" value="Dodecin_bact"/>
</dbReference>